<reference evidence="2 3" key="1">
    <citation type="submission" date="2016-06" db="EMBL/GenBank/DDBJ databases">
        <title>Comparative genomics of the ectomycorrhizal sister species Rhizopogon vinicolor and Rhizopogon vesiculosus (Basidiomycota: Boletales) reveals a divergence of the mating type B locus.</title>
        <authorList>
            <consortium name="DOE Joint Genome Institute"/>
            <person name="Mujic A.B."/>
            <person name="Kuo A."/>
            <person name="Tritt A."/>
            <person name="Lipzen A."/>
            <person name="Chen C."/>
            <person name="Johnson J."/>
            <person name="Sharma A."/>
            <person name="Barry K."/>
            <person name="Grigoriev I.V."/>
            <person name="Spatafora J.W."/>
        </authorList>
    </citation>
    <scope>NUCLEOTIDE SEQUENCE [LARGE SCALE GENOMIC DNA]</scope>
    <source>
        <strain evidence="2 3">AM-OR11-026</strain>
    </source>
</reference>
<evidence type="ECO:0000313" key="2">
    <source>
        <dbReference type="EMBL" id="OAX30474.1"/>
    </source>
</evidence>
<accession>A0A1B7MD08</accession>
<protein>
    <submittedName>
        <fullName evidence="2">Uncharacterized protein</fullName>
    </submittedName>
</protein>
<gene>
    <name evidence="2" type="ORF">K503DRAFT_788417</name>
</gene>
<dbReference type="EMBL" id="KV450431">
    <property type="protein sequence ID" value="OAX30474.1"/>
    <property type="molecule type" value="Genomic_DNA"/>
</dbReference>
<feature type="region of interest" description="Disordered" evidence="1">
    <location>
        <begin position="122"/>
        <end position="189"/>
    </location>
</feature>
<dbReference type="AlphaFoldDB" id="A0A1B7MD08"/>
<evidence type="ECO:0000256" key="1">
    <source>
        <dbReference type="SAM" id="MobiDB-lite"/>
    </source>
</evidence>
<dbReference type="OrthoDB" id="10067381at2759"/>
<organism evidence="2 3">
    <name type="scientific">Rhizopogon vinicolor AM-OR11-026</name>
    <dbReference type="NCBI Taxonomy" id="1314800"/>
    <lineage>
        <taxon>Eukaryota</taxon>
        <taxon>Fungi</taxon>
        <taxon>Dikarya</taxon>
        <taxon>Basidiomycota</taxon>
        <taxon>Agaricomycotina</taxon>
        <taxon>Agaricomycetes</taxon>
        <taxon>Agaricomycetidae</taxon>
        <taxon>Boletales</taxon>
        <taxon>Suillineae</taxon>
        <taxon>Rhizopogonaceae</taxon>
        <taxon>Rhizopogon</taxon>
    </lineage>
</organism>
<name>A0A1B7MD08_9AGAM</name>
<proteinExistence type="predicted"/>
<dbReference type="InParanoid" id="A0A1B7MD08"/>
<dbReference type="Proteomes" id="UP000092154">
    <property type="component" value="Unassembled WGS sequence"/>
</dbReference>
<sequence>MPINDHERLVIDKVHVIWSGIAASLVSVNPRIPDEATSPANETLNYQNVICLRMPDLYDKNAVTDALCSRCYIFSSVDPPTDHESLESKHPSGVPASIADSYPAQELKDAYFAEAHAATTSAAKVEEKKDKLTADTRINSVRKKKAPEDDPFSSEGKDDADEVERKRYGWSQSHNTGSEHLLFKKLPQV</sequence>
<feature type="compositionally biased region" description="Basic and acidic residues" evidence="1">
    <location>
        <begin position="124"/>
        <end position="134"/>
    </location>
</feature>
<keyword evidence="3" id="KW-1185">Reference proteome</keyword>
<dbReference type="STRING" id="1314800.A0A1B7MD08"/>
<evidence type="ECO:0000313" key="3">
    <source>
        <dbReference type="Proteomes" id="UP000092154"/>
    </source>
</evidence>